<name>A0A2K9E2F3_9FIRM</name>
<keyword evidence="2" id="KW-0472">Membrane</keyword>
<dbReference type="KEGG" id="hsc:HVS_10125"/>
<proteinExistence type="predicted"/>
<organism evidence="3 4">
    <name type="scientific">Acetivibrio saccincola</name>
    <dbReference type="NCBI Taxonomy" id="1677857"/>
    <lineage>
        <taxon>Bacteria</taxon>
        <taxon>Bacillati</taxon>
        <taxon>Bacillota</taxon>
        <taxon>Clostridia</taxon>
        <taxon>Eubacteriales</taxon>
        <taxon>Oscillospiraceae</taxon>
        <taxon>Acetivibrio</taxon>
    </lineage>
</organism>
<keyword evidence="4" id="KW-1185">Reference proteome</keyword>
<reference evidence="3 4" key="1">
    <citation type="submission" date="2017-12" db="EMBL/GenBank/DDBJ databases">
        <title>Complete genome sequence of Herbivorax saccincola GGR1, a novel Cellulosome-producing hydrolytic bacterium in a thermophilic biogas plant, established by Illumina and Nanopore MinION sequencing.</title>
        <authorList>
            <person name="Pechtl A."/>
            <person name="Ruckert C."/>
            <person name="Koeck D.E."/>
            <person name="Maus I."/>
            <person name="Winkler A."/>
            <person name="Kalinowski J."/>
            <person name="Puhler A."/>
            <person name="Schwarz W.W."/>
            <person name="Zverlov V.V."/>
            <person name="Schluter A."/>
            <person name="Liebl W."/>
        </authorList>
    </citation>
    <scope>NUCLEOTIDE SEQUENCE [LARGE SCALE GENOMIC DNA]</scope>
    <source>
        <strain evidence="4">SR1</strain>
    </source>
</reference>
<dbReference type="AlphaFoldDB" id="A0A2K9E2F3"/>
<accession>A0A2K9E2F3</accession>
<evidence type="ECO:0000256" key="2">
    <source>
        <dbReference type="SAM" id="Phobius"/>
    </source>
</evidence>
<keyword evidence="2" id="KW-1133">Transmembrane helix</keyword>
<dbReference type="Proteomes" id="UP000233534">
    <property type="component" value="Chromosome"/>
</dbReference>
<protein>
    <submittedName>
        <fullName evidence="3">Uncharacterized protein</fullName>
    </submittedName>
</protein>
<evidence type="ECO:0000256" key="1">
    <source>
        <dbReference type="SAM" id="Coils"/>
    </source>
</evidence>
<feature type="coiled-coil region" evidence="1">
    <location>
        <begin position="36"/>
        <end position="63"/>
    </location>
</feature>
<evidence type="ECO:0000313" key="3">
    <source>
        <dbReference type="EMBL" id="AUG57922.1"/>
    </source>
</evidence>
<gene>
    <name evidence="3" type="ORF">HVS_10125</name>
</gene>
<dbReference type="EMBL" id="CP025197">
    <property type="protein sequence ID" value="AUG57922.1"/>
    <property type="molecule type" value="Genomic_DNA"/>
</dbReference>
<keyword evidence="1" id="KW-0175">Coiled coil</keyword>
<dbReference type="RefSeq" id="WP_101301853.1">
    <property type="nucleotide sequence ID" value="NZ_CP025197.1"/>
</dbReference>
<evidence type="ECO:0000313" key="4">
    <source>
        <dbReference type="Proteomes" id="UP000233534"/>
    </source>
</evidence>
<keyword evidence="2" id="KW-0812">Transmembrane</keyword>
<feature type="transmembrane region" description="Helical" evidence="2">
    <location>
        <begin position="6"/>
        <end position="26"/>
    </location>
</feature>
<sequence length="394" mass="44895">MKGNGVKIFILCLILALLYGLIYYQFLWTARLDPKIEDLNKQLQEVKREKEILDRDLANLETIKRNIEILNVQDERFDSYLMNESNVADSIEYIDNLDRLFGNRFRNVTFKRPVMVTSKEKQRVYYEFGLNFNATLSLAEVMNLIDYLEGASKKVSIPKFTIRESTNTNLQSNDEEPENNIKMYDVDMSINLYALNIGNADKIYEYSQKRFNRVHDEDEMISAPFIGMTIEPGIIDRTVIDRVITPVGGSSTAAAPAFVENINISLYSFLSGGHNFVITNKQDGKIISFKTKITPDVTLTFYGDYVDVKVVGDAGNVRTLNGAITSDVINLSVLTKFPTDVKENENLGLSIQVINDSQKPIRVQLDDKSRRAKLLDRNGNTIKRNSQIENLRVI</sequence>